<dbReference type="GO" id="GO:0006660">
    <property type="term" value="P:phosphatidylserine catabolic process"/>
    <property type="evidence" value="ECO:0007669"/>
    <property type="project" value="TreeGrafter"/>
</dbReference>
<dbReference type="CDD" id="cd00519">
    <property type="entry name" value="Lipase_3"/>
    <property type="match status" value="1"/>
</dbReference>
<evidence type="ECO:0000256" key="9">
    <source>
        <dbReference type="ARBA" id="ARBA00022801"/>
    </source>
</evidence>
<feature type="non-terminal residue" evidence="20">
    <location>
        <position position="1"/>
    </location>
</feature>
<dbReference type="Proteomes" id="UP000799772">
    <property type="component" value="Unassembled WGS sequence"/>
</dbReference>
<dbReference type="PANTHER" id="PTHR47175">
    <property type="entry name" value="LIPASE ATG15-RELATED"/>
    <property type="match status" value="1"/>
</dbReference>
<protein>
    <recommendedName>
        <fullName evidence="6">triacylglycerol lipase</fullName>
        <ecNumber evidence="6">3.1.1.3</ecNumber>
    </recommendedName>
    <alternativeName>
        <fullName evidence="18">Autophagy-related protein 15</fullName>
    </alternativeName>
</protein>
<dbReference type="GO" id="GO:0032585">
    <property type="term" value="C:multivesicular body membrane"/>
    <property type="evidence" value="ECO:0007669"/>
    <property type="project" value="UniProtKB-SubCell"/>
</dbReference>
<evidence type="ECO:0000256" key="5">
    <source>
        <dbReference type="ARBA" id="ARBA00011137"/>
    </source>
</evidence>
<evidence type="ECO:0000256" key="3">
    <source>
        <dbReference type="ARBA" id="ARBA00004343"/>
    </source>
</evidence>
<evidence type="ECO:0000256" key="14">
    <source>
        <dbReference type="ARBA" id="ARBA00023098"/>
    </source>
</evidence>
<sequence>TLRHIFVRGTYRYPNLHRRLDVPKDAQVFMTEDGSNYRKPVPQLRARSESLQIQRLADRDPARVNEIIDHGRMSGQAVSLPPSAWTIDDILGPNVTDKETVLSFAQIAADAYVLDPGEGDWEDVGGGFNYTEDFGWEADGLRGHIFADTENKTIVIGLKGTSPAVFDGSETTSNDKINDNLFFSCCCAQGGQYLWKQVCDCKTSAFTCNSTCLVKSLKEKNRYYYAAQDLYHNVTALYPDADVWVAGHSLGGAVSSLLALTYGLPCVTFEAPAEAMAASRLGLPVPPGYNLGYHQERAMTGGYHFGQTADPIFMGTCNGAYSGCTLAGYAMESVCHTGLVCIYDTVQDNGWRVGLGNHRIKSVIHEVIQKYDSPPKCEAYSDCVDCFNWEFFESHNNTSTTSSSSSTSTTKTRTTTCKTPGWWGCLDETTTSTTSTSTNTTTSSSTCKTPGWFGC</sequence>
<evidence type="ECO:0000313" key="21">
    <source>
        <dbReference type="Proteomes" id="UP000799772"/>
    </source>
</evidence>
<evidence type="ECO:0000256" key="12">
    <source>
        <dbReference type="ARBA" id="ARBA00022989"/>
    </source>
</evidence>
<evidence type="ECO:0000256" key="15">
    <source>
        <dbReference type="ARBA" id="ARBA00023136"/>
    </source>
</evidence>
<comment type="function">
    <text evidence="17">Lipase which is essential for lysis of subvacuolar cytoplasm to vacuole targeted bodies and intravacuolar autophagic bodies. Involved in the lysis of intravacuolar multivesicular body (MVB) vesicles. The intravacuolar membrane disintegration by ATG15 is critical to life span extension.</text>
</comment>
<keyword evidence="9" id="KW-0378">Hydrolase</keyword>
<keyword evidence="11" id="KW-0735">Signal-anchor</keyword>
<name>A0A9P4ICP6_9PEZI</name>
<keyword evidence="8" id="KW-0967">Endosome</keyword>
<evidence type="ECO:0000256" key="1">
    <source>
        <dbReference type="ARBA" id="ARBA00001024"/>
    </source>
</evidence>
<comment type="subunit">
    <text evidence="5">Binds to both phosphatidylinositol (PI) and phosphatidylinositol 3,5-bisphosphate (PIP2).</text>
</comment>
<feature type="domain" description="Fungal lipase-type" evidence="19">
    <location>
        <begin position="225"/>
        <end position="261"/>
    </location>
</feature>
<gene>
    <name evidence="20" type="ORF">NA57DRAFT_18249</name>
</gene>
<evidence type="ECO:0000256" key="18">
    <source>
        <dbReference type="ARBA" id="ARBA00029828"/>
    </source>
</evidence>
<dbReference type="OrthoDB" id="58570at2759"/>
<keyword evidence="14" id="KW-0443">Lipid metabolism</keyword>
<keyword evidence="12" id="KW-1133">Transmembrane helix</keyword>
<comment type="caution">
    <text evidence="20">The sequence shown here is derived from an EMBL/GenBank/DDBJ whole genome shotgun (WGS) entry which is preliminary data.</text>
</comment>
<dbReference type="GO" id="GO:0046461">
    <property type="term" value="P:neutral lipid catabolic process"/>
    <property type="evidence" value="ECO:0007669"/>
    <property type="project" value="TreeGrafter"/>
</dbReference>
<keyword evidence="15" id="KW-0472">Membrane</keyword>
<evidence type="ECO:0000259" key="19">
    <source>
        <dbReference type="Pfam" id="PF01764"/>
    </source>
</evidence>
<keyword evidence="16" id="KW-0325">Glycoprotein</keyword>
<dbReference type="EC" id="3.1.1.3" evidence="6"/>
<organism evidence="20 21">
    <name type="scientific">Rhizodiscina lignyota</name>
    <dbReference type="NCBI Taxonomy" id="1504668"/>
    <lineage>
        <taxon>Eukaryota</taxon>
        <taxon>Fungi</taxon>
        <taxon>Dikarya</taxon>
        <taxon>Ascomycota</taxon>
        <taxon>Pezizomycotina</taxon>
        <taxon>Dothideomycetes</taxon>
        <taxon>Pleosporomycetidae</taxon>
        <taxon>Aulographales</taxon>
        <taxon>Rhizodiscinaceae</taxon>
        <taxon>Rhizodiscina</taxon>
    </lineage>
</organism>
<evidence type="ECO:0000256" key="11">
    <source>
        <dbReference type="ARBA" id="ARBA00022968"/>
    </source>
</evidence>
<evidence type="ECO:0000256" key="10">
    <source>
        <dbReference type="ARBA" id="ARBA00022963"/>
    </source>
</evidence>
<feature type="non-terminal residue" evidence="20">
    <location>
        <position position="455"/>
    </location>
</feature>
<evidence type="ECO:0000313" key="20">
    <source>
        <dbReference type="EMBL" id="KAF2097267.1"/>
    </source>
</evidence>
<comment type="similarity">
    <text evidence="4">Belongs to the AB hydrolase superfamily. Lipase family.</text>
</comment>
<evidence type="ECO:0000256" key="13">
    <source>
        <dbReference type="ARBA" id="ARBA00023006"/>
    </source>
</evidence>
<dbReference type="InterPro" id="IPR029058">
    <property type="entry name" value="AB_hydrolase_fold"/>
</dbReference>
<dbReference type="InterPro" id="IPR002921">
    <property type="entry name" value="Fungal_lipase-type"/>
</dbReference>
<dbReference type="GO" id="GO:0004806">
    <property type="term" value="F:triacylglycerol lipase activity"/>
    <property type="evidence" value="ECO:0007669"/>
    <property type="project" value="UniProtKB-EC"/>
</dbReference>
<dbReference type="Gene3D" id="3.40.50.1820">
    <property type="entry name" value="alpha/beta hydrolase"/>
    <property type="match status" value="1"/>
</dbReference>
<evidence type="ECO:0000256" key="4">
    <source>
        <dbReference type="ARBA" id="ARBA00010701"/>
    </source>
</evidence>
<comment type="catalytic activity">
    <reaction evidence="1">
        <text>a triacylglycerol + H2O = a diacylglycerol + a fatty acid + H(+)</text>
        <dbReference type="Rhea" id="RHEA:12044"/>
        <dbReference type="ChEBI" id="CHEBI:15377"/>
        <dbReference type="ChEBI" id="CHEBI:15378"/>
        <dbReference type="ChEBI" id="CHEBI:17855"/>
        <dbReference type="ChEBI" id="CHEBI:18035"/>
        <dbReference type="ChEBI" id="CHEBI:28868"/>
        <dbReference type="EC" id="3.1.1.3"/>
    </reaction>
</comment>
<accession>A0A9P4ICP6</accession>
<dbReference type="AlphaFoldDB" id="A0A9P4ICP6"/>
<keyword evidence="21" id="KW-1185">Reference proteome</keyword>
<keyword evidence="10" id="KW-0442">Lipid degradation</keyword>
<dbReference type="GO" id="GO:0005775">
    <property type="term" value="C:vacuolar lumen"/>
    <property type="evidence" value="ECO:0007669"/>
    <property type="project" value="TreeGrafter"/>
</dbReference>
<evidence type="ECO:0000256" key="8">
    <source>
        <dbReference type="ARBA" id="ARBA00022753"/>
    </source>
</evidence>
<evidence type="ECO:0000256" key="2">
    <source>
        <dbReference type="ARBA" id="ARBA00004270"/>
    </source>
</evidence>
<dbReference type="EMBL" id="ML978128">
    <property type="protein sequence ID" value="KAF2097267.1"/>
    <property type="molecule type" value="Genomic_DNA"/>
</dbReference>
<dbReference type="GO" id="GO:0034496">
    <property type="term" value="P:multivesicular body membrane disassembly"/>
    <property type="evidence" value="ECO:0007669"/>
    <property type="project" value="TreeGrafter"/>
</dbReference>
<evidence type="ECO:0000256" key="6">
    <source>
        <dbReference type="ARBA" id="ARBA00013279"/>
    </source>
</evidence>
<keyword evidence="7" id="KW-0812">Transmembrane</keyword>
<proteinExistence type="inferred from homology"/>
<reference evidence="20" key="1">
    <citation type="journal article" date="2020" name="Stud. Mycol.">
        <title>101 Dothideomycetes genomes: a test case for predicting lifestyles and emergence of pathogens.</title>
        <authorList>
            <person name="Haridas S."/>
            <person name="Albert R."/>
            <person name="Binder M."/>
            <person name="Bloem J."/>
            <person name="Labutti K."/>
            <person name="Salamov A."/>
            <person name="Andreopoulos B."/>
            <person name="Baker S."/>
            <person name="Barry K."/>
            <person name="Bills G."/>
            <person name="Bluhm B."/>
            <person name="Cannon C."/>
            <person name="Castanera R."/>
            <person name="Culley D."/>
            <person name="Daum C."/>
            <person name="Ezra D."/>
            <person name="Gonzalez J."/>
            <person name="Henrissat B."/>
            <person name="Kuo A."/>
            <person name="Liang C."/>
            <person name="Lipzen A."/>
            <person name="Lutzoni F."/>
            <person name="Magnuson J."/>
            <person name="Mondo S."/>
            <person name="Nolan M."/>
            <person name="Ohm R."/>
            <person name="Pangilinan J."/>
            <person name="Park H.-J."/>
            <person name="Ramirez L."/>
            <person name="Alfaro M."/>
            <person name="Sun H."/>
            <person name="Tritt A."/>
            <person name="Yoshinaga Y."/>
            <person name="Zwiers L.-H."/>
            <person name="Turgeon B."/>
            <person name="Goodwin S."/>
            <person name="Spatafora J."/>
            <person name="Crous P."/>
            <person name="Grigoriev I."/>
        </authorList>
    </citation>
    <scope>NUCLEOTIDE SEQUENCE</scope>
    <source>
        <strain evidence="20">CBS 133067</strain>
    </source>
</reference>
<dbReference type="InterPro" id="IPR050805">
    <property type="entry name" value="ATG15_Lipase"/>
</dbReference>
<keyword evidence="13" id="KW-0072">Autophagy</keyword>
<evidence type="ECO:0000256" key="17">
    <source>
        <dbReference type="ARBA" id="ARBA00024663"/>
    </source>
</evidence>
<dbReference type="Pfam" id="PF01764">
    <property type="entry name" value="Lipase_3"/>
    <property type="match status" value="1"/>
</dbReference>
<comment type="subcellular location">
    <subcellularLocation>
        <location evidence="3">Endosome</location>
        <location evidence="3">Multivesicular body membrane</location>
        <topology evidence="3">Single-pass type II membrane protein</topology>
    </subcellularLocation>
    <subcellularLocation>
        <location evidence="2">Prevacuolar compartment membrane</location>
        <topology evidence="2">Single-pass type II membrane protein</topology>
    </subcellularLocation>
</comment>
<dbReference type="GO" id="GO:0004620">
    <property type="term" value="F:phospholipase activity"/>
    <property type="evidence" value="ECO:0007669"/>
    <property type="project" value="TreeGrafter"/>
</dbReference>
<dbReference type="GO" id="GO:0034727">
    <property type="term" value="P:piecemeal microautophagy of the nucleus"/>
    <property type="evidence" value="ECO:0007669"/>
    <property type="project" value="TreeGrafter"/>
</dbReference>
<evidence type="ECO:0000256" key="7">
    <source>
        <dbReference type="ARBA" id="ARBA00022692"/>
    </source>
</evidence>
<dbReference type="FunFam" id="3.40.50.1820:FF:000129">
    <property type="entry name" value="Autophagy related lipase Atg15, putative"/>
    <property type="match status" value="1"/>
</dbReference>
<dbReference type="SUPFAM" id="SSF53474">
    <property type="entry name" value="alpha/beta-Hydrolases"/>
    <property type="match status" value="1"/>
</dbReference>
<evidence type="ECO:0000256" key="16">
    <source>
        <dbReference type="ARBA" id="ARBA00023180"/>
    </source>
</evidence>
<dbReference type="PANTHER" id="PTHR47175:SF2">
    <property type="entry name" value="LIPASE ATG15-RELATED"/>
    <property type="match status" value="1"/>
</dbReference>